<reference evidence="2" key="1">
    <citation type="submission" date="2019-12" db="UniProtKB">
        <authorList>
            <consortium name="WormBaseParasite"/>
        </authorList>
    </citation>
    <scope>IDENTIFICATION</scope>
</reference>
<proteinExistence type="predicted"/>
<protein>
    <submittedName>
        <fullName evidence="2">Uncharacterized protein</fullName>
    </submittedName>
</protein>
<name>A0A5S6QWG8_TRIMR</name>
<keyword evidence="1" id="KW-1185">Reference proteome</keyword>
<evidence type="ECO:0000313" key="2">
    <source>
        <dbReference type="WBParaSite" id="TMUE_3000011468.1"/>
    </source>
</evidence>
<dbReference type="AlphaFoldDB" id="A0A5S6QWG8"/>
<dbReference type="WBParaSite" id="TMUE_3000011468.1">
    <property type="protein sequence ID" value="TMUE_3000011468.1"/>
    <property type="gene ID" value="WBGene00288875"/>
</dbReference>
<sequence length="160" mass="17364">MARQAQADVSDPQVDDVTSVIPLRLAGGAIAVYSQLPLEHERNPAKVKEALRTAFEVDSVAYEQLAGLFGGMSDKALACAFVAGLPGSIRQLLRAGSRMENLSLDDIVGVLKDDFPVSYGDACLGAMDLHSVSITNIFQTCKIFHYKNSTIKRNTMKFIE</sequence>
<evidence type="ECO:0000313" key="1">
    <source>
        <dbReference type="Proteomes" id="UP000046395"/>
    </source>
</evidence>
<accession>A0A5S6QWG8</accession>
<organism evidence="1 2">
    <name type="scientific">Trichuris muris</name>
    <name type="common">Mouse whipworm</name>
    <dbReference type="NCBI Taxonomy" id="70415"/>
    <lineage>
        <taxon>Eukaryota</taxon>
        <taxon>Metazoa</taxon>
        <taxon>Ecdysozoa</taxon>
        <taxon>Nematoda</taxon>
        <taxon>Enoplea</taxon>
        <taxon>Dorylaimia</taxon>
        <taxon>Trichinellida</taxon>
        <taxon>Trichuridae</taxon>
        <taxon>Trichuris</taxon>
    </lineage>
</organism>
<dbReference type="Proteomes" id="UP000046395">
    <property type="component" value="Unassembled WGS sequence"/>
</dbReference>